<dbReference type="PROSITE" id="PS00107">
    <property type="entry name" value="PROTEIN_KINASE_ATP"/>
    <property type="match status" value="1"/>
</dbReference>
<feature type="binding site" evidence="3">
    <location>
        <position position="84"/>
    </location>
    <ligand>
        <name>ATP</name>
        <dbReference type="ChEBI" id="CHEBI:30616"/>
    </ligand>
</feature>
<dbReference type="PROSITE" id="PS00108">
    <property type="entry name" value="PROTEIN_KINASE_ST"/>
    <property type="match status" value="1"/>
</dbReference>
<accession>A0ABQ8X4N2</accession>
<dbReference type="SMART" id="SM00220">
    <property type="entry name" value="S_TKc"/>
    <property type="match status" value="1"/>
</dbReference>
<gene>
    <name evidence="6" type="ORF">M0813_09493</name>
</gene>
<dbReference type="InterPro" id="IPR008271">
    <property type="entry name" value="Ser/Thr_kinase_AS"/>
</dbReference>
<evidence type="ECO:0000256" key="4">
    <source>
        <dbReference type="RuleBase" id="RU000304"/>
    </source>
</evidence>
<dbReference type="Gene3D" id="1.10.510.10">
    <property type="entry name" value="Transferase(Phosphotransferase) domain 1"/>
    <property type="match status" value="1"/>
</dbReference>
<keyword evidence="6" id="KW-0418">Kinase</keyword>
<dbReference type="InterPro" id="IPR011009">
    <property type="entry name" value="Kinase-like_dom_sf"/>
</dbReference>
<dbReference type="GO" id="GO:0016301">
    <property type="term" value="F:kinase activity"/>
    <property type="evidence" value="ECO:0007669"/>
    <property type="project" value="UniProtKB-KW"/>
</dbReference>
<dbReference type="Pfam" id="PF00069">
    <property type="entry name" value="Pkinase"/>
    <property type="match status" value="1"/>
</dbReference>
<feature type="domain" description="Protein kinase" evidence="5">
    <location>
        <begin position="57"/>
        <end position="316"/>
    </location>
</feature>
<name>A0ABQ8X4N2_9EUKA</name>
<keyword evidence="2 3" id="KW-0067">ATP-binding</keyword>
<dbReference type="InterPro" id="IPR017441">
    <property type="entry name" value="Protein_kinase_ATP_BS"/>
</dbReference>
<dbReference type="PANTHER" id="PTHR24346">
    <property type="entry name" value="MAP/MICROTUBULE AFFINITY-REGULATING KINASE"/>
    <property type="match status" value="1"/>
</dbReference>
<dbReference type="PANTHER" id="PTHR24346:SF77">
    <property type="entry name" value="SERINE THREONINE PROTEIN KINASE"/>
    <property type="match status" value="1"/>
</dbReference>
<comment type="caution">
    <text evidence="6">The sequence shown here is derived from an EMBL/GenBank/DDBJ whole genome shotgun (WGS) entry which is preliminary data.</text>
</comment>
<dbReference type="CDD" id="cd14008">
    <property type="entry name" value="STKc_LKB1_CaMKK"/>
    <property type="match status" value="1"/>
</dbReference>
<keyword evidence="7" id="KW-1185">Reference proteome</keyword>
<dbReference type="SUPFAM" id="SSF56112">
    <property type="entry name" value="Protein kinase-like (PK-like)"/>
    <property type="match status" value="1"/>
</dbReference>
<organism evidence="6 7">
    <name type="scientific">Anaeramoeba flamelloides</name>
    <dbReference type="NCBI Taxonomy" id="1746091"/>
    <lineage>
        <taxon>Eukaryota</taxon>
        <taxon>Metamonada</taxon>
        <taxon>Anaeramoebidae</taxon>
        <taxon>Anaeramoeba</taxon>
    </lineage>
</organism>
<reference evidence="6" key="1">
    <citation type="submission" date="2022-08" db="EMBL/GenBank/DDBJ databases">
        <title>Novel sulfate-reducing endosymbionts in the free-living metamonad Anaeramoeba.</title>
        <authorList>
            <person name="Jerlstrom-Hultqvist J."/>
            <person name="Cepicka I."/>
            <person name="Gallot-Lavallee L."/>
            <person name="Salas-Leiva D."/>
            <person name="Curtis B.A."/>
            <person name="Zahonova K."/>
            <person name="Pipaliya S."/>
            <person name="Dacks J."/>
            <person name="Roger A.J."/>
        </authorList>
    </citation>
    <scope>NUCLEOTIDE SEQUENCE</scope>
    <source>
        <strain evidence="6">Schooner1</strain>
    </source>
</reference>
<keyword evidence="6" id="KW-0808">Transferase</keyword>
<evidence type="ECO:0000259" key="5">
    <source>
        <dbReference type="PROSITE" id="PS50011"/>
    </source>
</evidence>
<dbReference type="PROSITE" id="PS50011">
    <property type="entry name" value="PROTEIN_KINASE_DOM"/>
    <property type="match status" value="1"/>
</dbReference>
<evidence type="ECO:0000256" key="2">
    <source>
        <dbReference type="ARBA" id="ARBA00022840"/>
    </source>
</evidence>
<dbReference type="Proteomes" id="UP001150062">
    <property type="component" value="Unassembled WGS sequence"/>
</dbReference>
<evidence type="ECO:0000256" key="1">
    <source>
        <dbReference type="ARBA" id="ARBA00022741"/>
    </source>
</evidence>
<dbReference type="InterPro" id="IPR000719">
    <property type="entry name" value="Prot_kinase_dom"/>
</dbReference>
<dbReference type="EMBL" id="JAOAOG010000333">
    <property type="protein sequence ID" value="KAJ6227591.1"/>
    <property type="molecule type" value="Genomic_DNA"/>
</dbReference>
<protein>
    <submittedName>
        <fullName evidence="6">Snf1-activating kinase 1</fullName>
    </submittedName>
</protein>
<evidence type="ECO:0000256" key="3">
    <source>
        <dbReference type="PROSITE-ProRule" id="PRU10141"/>
    </source>
</evidence>
<evidence type="ECO:0000313" key="6">
    <source>
        <dbReference type="EMBL" id="KAJ6227591.1"/>
    </source>
</evidence>
<keyword evidence="1 3" id="KW-0547">Nucleotide-binding</keyword>
<evidence type="ECO:0000313" key="7">
    <source>
        <dbReference type="Proteomes" id="UP001150062"/>
    </source>
</evidence>
<comment type="similarity">
    <text evidence="4">Belongs to the protein kinase superfamily.</text>
</comment>
<keyword evidence="4" id="KW-0723">Serine/threonine-protein kinase</keyword>
<sequence length="500" mass="57453">MSRKKVIKKIKNQLPSHNSSWGKLKIEREGKNAPLKVKESKIVSVTRDQSAKMINDYQIIGSLGKGSYGKVKKAKRGNEFYAIKIMNKRLLKKKKKGRRKTAFDNVKREIAIMKKLNHANIVKLYEVINDPKSDLIYLVMEFVSGGTLPSAKAVESEESSELVRKYFRDMILGLEYLHFHGIIHRDIKPENLLLDEKGMVKICDFGVSELFDKTDNMRGTAGTPAFFSPEVCAGDDNFSGKAQDIWAVGVTLYNMMFGKLPFASNDVFELFDLIQDAPLKFPPNTAPKLKDLITGLLEKKPENRMSINEIQKHDWVTNYGKHSLTQTKISPITVTEHEIENAMVSRNRFIEFVLLIINYSRWENEVKKKLEKQQANLGTEESNTSLTIVEIDDDESDEDFDNIFFDDKENLIDVDQITTKNNETQTNIINSTKIEETQTHNINSTKIEETQTNNINSTKIEETFFVTTKTQTDNIMVGFQIDEQIWEEIDDDEKWEEIKI</sequence>
<proteinExistence type="inferred from homology"/>